<dbReference type="InterPro" id="IPR007295">
    <property type="entry name" value="DUF402"/>
</dbReference>
<feature type="domain" description="DUF402" evidence="1">
    <location>
        <begin position="3"/>
        <end position="57"/>
    </location>
</feature>
<dbReference type="Pfam" id="PF04167">
    <property type="entry name" value="DUF402"/>
    <property type="match status" value="1"/>
</dbReference>
<evidence type="ECO:0000313" key="3">
    <source>
        <dbReference type="Proteomes" id="UP000893823"/>
    </source>
</evidence>
<keyword evidence="3" id="KW-1185">Reference proteome</keyword>
<name>A0ABT1KQU4_9MICO</name>
<organism evidence="2 3">
    <name type="scientific">Agromyces flavus</name>
    <dbReference type="NCBI Taxonomy" id="589382"/>
    <lineage>
        <taxon>Bacteria</taxon>
        <taxon>Bacillati</taxon>
        <taxon>Actinomycetota</taxon>
        <taxon>Actinomycetes</taxon>
        <taxon>Micrococcales</taxon>
        <taxon>Microbacteriaceae</taxon>
        <taxon>Agromyces</taxon>
    </lineage>
</organism>
<protein>
    <submittedName>
        <fullName evidence="2">Protein associated with RNAse G/E</fullName>
    </submittedName>
</protein>
<gene>
    <name evidence="2" type="ORF">BCL57_003074</name>
</gene>
<dbReference type="RefSeq" id="WP_092670209.1">
    <property type="nucleotide sequence ID" value="NZ_BMDN01000006.1"/>
</dbReference>
<accession>A0ABT1KQU4</accession>
<sequence length="89" mass="9448">MAYVDLDLDVVEREGEAPFIDDEDEFDENSARFGYPPALVARVRADATAVLGAVTRREPPFDGTTSAGWLARMRGLAGGGDTGGDGSTR</sequence>
<dbReference type="SUPFAM" id="SSF159234">
    <property type="entry name" value="FomD-like"/>
    <property type="match status" value="1"/>
</dbReference>
<proteinExistence type="predicted"/>
<evidence type="ECO:0000259" key="1">
    <source>
        <dbReference type="Pfam" id="PF04167"/>
    </source>
</evidence>
<dbReference type="Gene3D" id="2.40.380.10">
    <property type="entry name" value="FomD-like"/>
    <property type="match status" value="1"/>
</dbReference>
<comment type="caution">
    <text evidence="2">The sequence shown here is derived from an EMBL/GenBank/DDBJ whole genome shotgun (WGS) entry which is preliminary data.</text>
</comment>
<reference evidence="2" key="1">
    <citation type="submission" date="2022-06" db="EMBL/GenBank/DDBJ databases">
        <title>Genomic Encyclopedia of Type Strains, Phase III (KMG-III): the genomes of soil and plant-associated and newly described type strains.</title>
        <authorList>
            <person name="Whitman W."/>
        </authorList>
    </citation>
    <scope>NUCLEOTIDE SEQUENCE</scope>
    <source>
        <strain evidence="2">CPCC 202695</strain>
    </source>
</reference>
<dbReference type="Proteomes" id="UP000893823">
    <property type="component" value="Unassembled WGS sequence"/>
</dbReference>
<dbReference type="EMBL" id="SODL02000006">
    <property type="protein sequence ID" value="MCP2368895.1"/>
    <property type="molecule type" value="Genomic_DNA"/>
</dbReference>
<dbReference type="InterPro" id="IPR035930">
    <property type="entry name" value="FomD-like_sf"/>
</dbReference>
<evidence type="ECO:0000313" key="2">
    <source>
        <dbReference type="EMBL" id="MCP2368895.1"/>
    </source>
</evidence>